<dbReference type="Proteomes" id="UP000436911">
    <property type="component" value="Unassembled WGS sequence"/>
</dbReference>
<dbReference type="InterPro" id="IPR023157">
    <property type="entry name" value="AGR-C-984p-like_sf"/>
</dbReference>
<gene>
    <name evidence="1" type="ORF">DXT89_00620</name>
</gene>
<proteinExistence type="predicted"/>
<sequence>MELIEERSAMVSTYIGYDLVNRDMKASLKRVSQEPEVAREQKYYQENIGKVKTVDDFMNDDRLYQYTMKANGLEDMTYAKAFMKKVLESDLSDENSYANKLSDDRYRDFARSFNFSAETADIQTDKQEEDVIGLYKQSLVTEGDDAKEEVQYYDSAIDKVTNVDDLLKNSRLTKFVLESYGLDTKYYSTDHLKKILTSDVNDSTSYVNTLTTNKSDYLNIAKAFSFNTDGSLKNATAQTSEQKTEMEDLYLEEVPSTETAYQAEREAAYYKEKIATVTKASDITGDSRLFSYVKTALGMDKNTLKSTFENIVTSDLNDANSYANTQGKVKGEYAKIAAMFNFDTSGNATAGNAQSETQLAQTASGYMTNYDDQDQADLDSLTTYYSTQMKSIAKVDDLLGNEKIYDMVMKAYGIETDEFSKADLKKVLTSDMNDPKSYANKTRDERLISLASAFNFKEDGTADVPLLAQSERTITEVAKDYIVQKTRFLEGTEQTEAKTKAEEDSKYYQENIVKVTSVTDLLKDRKLVDFGLTAHGLDPEDVSDDMLKQLFSSDLTDPKSFANTQSDEDYAKFVASYNFDSSGKISQENADGVQNRSETFNTENLYLHQTLENEQGESDQGVRLALYWDRMSSTITSAYDILGDTALLEVFRTAYSLPSDMSNMDIEQQKKVIEKKMDLKDLSDPEKQKKFLQRFTAMYDLENNTGSSANAALTILGGSSSTSGISASLLESVNSL</sequence>
<evidence type="ECO:0000313" key="2">
    <source>
        <dbReference type="Proteomes" id="UP000436911"/>
    </source>
</evidence>
<dbReference type="Pfam" id="PF06748">
    <property type="entry name" value="DUF1217"/>
    <property type="match status" value="3"/>
</dbReference>
<dbReference type="Gene3D" id="1.10.3700.10">
    <property type="entry name" value="AGR C 984p-like"/>
    <property type="match status" value="3"/>
</dbReference>
<dbReference type="EMBL" id="QUSG01000001">
    <property type="protein sequence ID" value="KAA3531920.1"/>
    <property type="molecule type" value="Genomic_DNA"/>
</dbReference>
<dbReference type="InterPro" id="IPR010626">
    <property type="entry name" value="DUF1217"/>
</dbReference>
<evidence type="ECO:0000313" key="1">
    <source>
        <dbReference type="EMBL" id="KAA3531920.1"/>
    </source>
</evidence>
<comment type="caution">
    <text evidence="1">The sequence shown here is derived from an EMBL/GenBank/DDBJ whole genome shotgun (WGS) entry which is preliminary data.</text>
</comment>
<organism evidence="1 2">
    <name type="scientific">Agrobacterium vitis</name>
    <name type="common">Rhizobium vitis</name>
    <dbReference type="NCBI Taxonomy" id="373"/>
    <lineage>
        <taxon>Bacteria</taxon>
        <taxon>Pseudomonadati</taxon>
        <taxon>Pseudomonadota</taxon>
        <taxon>Alphaproteobacteria</taxon>
        <taxon>Hyphomicrobiales</taxon>
        <taxon>Rhizobiaceae</taxon>
        <taxon>Rhizobium/Agrobacterium group</taxon>
        <taxon>Agrobacterium</taxon>
    </lineage>
</organism>
<accession>A0A368NWU3</accession>
<protein>
    <submittedName>
        <fullName evidence="1">DUF1217 domain-containing protein</fullName>
    </submittedName>
</protein>
<dbReference type="AlphaFoldDB" id="A0A368NWU3"/>
<dbReference type="SUPFAM" id="SSF158837">
    <property type="entry name" value="AGR C 984p-like"/>
    <property type="match status" value="5"/>
</dbReference>
<name>A0A368NWU3_AGRVI</name>
<reference evidence="1 2" key="1">
    <citation type="submission" date="2018-08" db="EMBL/GenBank/DDBJ databases">
        <title>Genome sequencing of Agrobacterium vitis strain ICMP 10754.</title>
        <authorList>
            <person name="Visnovsky S.B."/>
            <person name="Pitman A.R."/>
        </authorList>
    </citation>
    <scope>NUCLEOTIDE SEQUENCE [LARGE SCALE GENOMIC DNA]</scope>
    <source>
        <strain evidence="1 2">ICMP 10754</strain>
    </source>
</reference>